<gene>
    <name evidence="11" type="ORF">POTOM_033714</name>
</gene>
<sequence>MTVARRSLALFQHHDGVASTTRDHVVRDYRIWMHTSLQVLQIFMSKSIELLIGIHHEKFDHSPFQYESEQVRSKYDAQPVLKAINTREGISQSVVLFNPLEKTREEVVMVIIKRHDVTVLDSNWTIVPSQVSPELQHDRNKNFIGKHRLHWKASVHAMGLQTYYVANGFVGCEKAKPTKLKYFSMSNSVSCPAAYACSIIEGGVKKQKLMCSNYGSGAYLFKPNEDAQPIIEAGGHIVLSEGLMVQEVYSRSPGAASLTDGWLEIMLARRLLKDDGRSLGQRGMDNRPTHVISHNLFESIISTSTSDPVSNPPSLSPSLLFHCVGAHLNYPLHAFVAKNPQELSVPSPSRSFSPLAAPLPYDSHIVDFNGRPQCTSVANEPLNLFNMFKGLEVLKAKATSLNLLNEDVEMLGYMDRCLELTLLFYIKSHNLSSRTRTFSRGENIVTSISGIRIVVTGP</sequence>
<keyword evidence="7" id="KW-0472">Membrane</keyword>
<keyword evidence="4" id="KW-0735">Signal-anchor</keyword>
<accession>A0A8X8CHT6</accession>
<comment type="subcellular location">
    <subcellularLocation>
        <location evidence="1">Golgi apparatus membrane</location>
        <topology evidence="1">Single-pass type II membrane protein</topology>
    </subcellularLocation>
</comment>
<evidence type="ECO:0000256" key="1">
    <source>
        <dbReference type="ARBA" id="ARBA00004323"/>
    </source>
</evidence>
<keyword evidence="6" id="KW-0333">Golgi apparatus</keyword>
<dbReference type="FunFam" id="2.60.40.1180:FF:000019">
    <property type="entry name" value="Alpha-mannosidase 2"/>
    <property type="match status" value="1"/>
</dbReference>
<evidence type="ECO:0000313" key="11">
    <source>
        <dbReference type="EMBL" id="KAG6763176.1"/>
    </source>
</evidence>
<reference evidence="11" key="1">
    <citation type="journal article" date="2020" name="bioRxiv">
        <title>Hybrid origin of Populus tomentosa Carr. identified through genome sequencing and phylogenomic analysis.</title>
        <authorList>
            <person name="An X."/>
            <person name="Gao K."/>
            <person name="Chen Z."/>
            <person name="Li J."/>
            <person name="Yang X."/>
            <person name="Yang X."/>
            <person name="Zhou J."/>
            <person name="Guo T."/>
            <person name="Zhao T."/>
            <person name="Huang S."/>
            <person name="Miao D."/>
            <person name="Khan W.U."/>
            <person name="Rao P."/>
            <person name="Ye M."/>
            <person name="Lei B."/>
            <person name="Liao W."/>
            <person name="Wang J."/>
            <person name="Ji L."/>
            <person name="Li Y."/>
            <person name="Guo B."/>
            <person name="Mustafa N.S."/>
            <person name="Li S."/>
            <person name="Yun Q."/>
            <person name="Keller S.R."/>
            <person name="Mao J."/>
            <person name="Zhang R."/>
            <person name="Strauss S.H."/>
        </authorList>
    </citation>
    <scope>NUCLEOTIDE SEQUENCE</scope>
    <source>
        <strain evidence="11">GM15</strain>
        <tissue evidence="11">Leaf</tissue>
    </source>
</reference>
<comment type="pathway">
    <text evidence="2">Protein modification; protein glycosylation.</text>
</comment>
<evidence type="ECO:0000256" key="9">
    <source>
        <dbReference type="ARBA" id="ARBA00066412"/>
    </source>
</evidence>
<keyword evidence="5" id="KW-1133">Transmembrane helix</keyword>
<keyword evidence="3" id="KW-0812">Transmembrane</keyword>
<evidence type="ECO:0000256" key="8">
    <source>
        <dbReference type="ARBA" id="ARBA00023157"/>
    </source>
</evidence>
<dbReference type="PANTHER" id="PTHR11607">
    <property type="entry name" value="ALPHA-MANNOSIDASE"/>
    <property type="match status" value="1"/>
</dbReference>
<evidence type="ECO:0000256" key="2">
    <source>
        <dbReference type="ARBA" id="ARBA00004922"/>
    </source>
</evidence>
<name>A0A8X8CHT6_POPTO</name>
<evidence type="ECO:0000256" key="3">
    <source>
        <dbReference type="ARBA" id="ARBA00022692"/>
    </source>
</evidence>
<proteinExistence type="predicted"/>
<dbReference type="EC" id="3.2.1.114" evidence="9"/>
<comment type="catalytic activity">
    <reaction evidence="10">
        <text>N(4)-{beta-D-GlcNAc-(1-&gt;2)-alpha-D-Man-(1-&gt;3)-[alpha-D-Man-(1-&gt;3)-[alpha-D-Man-(1-&gt;6)]-alpha-D-Man-(1-&gt;6)]-beta-D-Man-(1-&gt;4)-beta-D-GlcNAc-(1-&gt;4)-beta-D-GlcNAc}-L-asparaginyl-[protein] + 2 H2O = 2 alpha-D-mannopyranose + an N(4)-{beta-D-GlcNAc-(1-&gt;2)-alpha-D-Man-(1-&gt;3)-[alpha-D-Man-(1-&gt;6)]-beta-D-Man-(1-&gt;4)-beta-D-GlcNAc-(1-&gt;4)-beta-D-GlcNAc}-L-asparaginyl-[protein]</text>
        <dbReference type="Rhea" id="RHEA:56052"/>
        <dbReference type="Rhea" id="RHEA-COMP:14368"/>
        <dbReference type="Rhea" id="RHEA-COMP:14369"/>
        <dbReference type="ChEBI" id="CHEBI:15377"/>
        <dbReference type="ChEBI" id="CHEBI:28729"/>
        <dbReference type="ChEBI" id="CHEBI:60615"/>
        <dbReference type="ChEBI" id="CHEBI:60625"/>
        <dbReference type="EC" id="3.2.1.114"/>
    </reaction>
</comment>
<keyword evidence="12" id="KW-1185">Reference proteome</keyword>
<keyword evidence="8" id="KW-1015">Disulfide bond</keyword>
<dbReference type="GO" id="GO:0000139">
    <property type="term" value="C:Golgi membrane"/>
    <property type="evidence" value="ECO:0007669"/>
    <property type="project" value="UniProtKB-SubCell"/>
</dbReference>
<dbReference type="Proteomes" id="UP000886885">
    <property type="component" value="Chromosome 9A"/>
</dbReference>
<organism evidence="11 12">
    <name type="scientific">Populus tomentosa</name>
    <name type="common">Chinese white poplar</name>
    <dbReference type="NCBI Taxonomy" id="118781"/>
    <lineage>
        <taxon>Eukaryota</taxon>
        <taxon>Viridiplantae</taxon>
        <taxon>Streptophyta</taxon>
        <taxon>Embryophyta</taxon>
        <taxon>Tracheophyta</taxon>
        <taxon>Spermatophyta</taxon>
        <taxon>Magnoliopsida</taxon>
        <taxon>eudicotyledons</taxon>
        <taxon>Gunneridae</taxon>
        <taxon>Pentapetalae</taxon>
        <taxon>rosids</taxon>
        <taxon>fabids</taxon>
        <taxon>Malpighiales</taxon>
        <taxon>Salicaceae</taxon>
        <taxon>Saliceae</taxon>
        <taxon>Populus</taxon>
    </lineage>
</organism>
<evidence type="ECO:0000256" key="4">
    <source>
        <dbReference type="ARBA" id="ARBA00022968"/>
    </source>
</evidence>
<comment type="caution">
    <text evidence="11">The sequence shown here is derived from an EMBL/GenBank/DDBJ whole genome shotgun (WGS) entry which is preliminary data.</text>
</comment>
<dbReference type="GO" id="GO:0006491">
    <property type="term" value="P:N-glycan processing"/>
    <property type="evidence" value="ECO:0007669"/>
    <property type="project" value="TreeGrafter"/>
</dbReference>
<dbReference type="GO" id="GO:0004572">
    <property type="term" value="F:mannosyl-oligosaccharide 1,3-1,6-alpha-mannosidase activity"/>
    <property type="evidence" value="ECO:0007669"/>
    <property type="project" value="UniProtKB-EC"/>
</dbReference>
<dbReference type="OrthoDB" id="10261055at2759"/>
<evidence type="ECO:0000256" key="7">
    <source>
        <dbReference type="ARBA" id="ARBA00023136"/>
    </source>
</evidence>
<evidence type="ECO:0000256" key="10">
    <source>
        <dbReference type="ARBA" id="ARBA00093232"/>
    </source>
</evidence>
<dbReference type="AlphaFoldDB" id="A0A8X8CHT6"/>
<dbReference type="PANTHER" id="PTHR11607:SF3">
    <property type="entry name" value="LYSOSOMAL ALPHA-MANNOSIDASE"/>
    <property type="match status" value="1"/>
</dbReference>
<evidence type="ECO:0000256" key="6">
    <source>
        <dbReference type="ARBA" id="ARBA00023034"/>
    </source>
</evidence>
<evidence type="ECO:0000256" key="5">
    <source>
        <dbReference type="ARBA" id="ARBA00022989"/>
    </source>
</evidence>
<protein>
    <recommendedName>
        <fullName evidence="9">mannosyl-oligosaccharide 1,3-1,6-alpha-mannosidase</fullName>
        <ecNumber evidence="9">3.2.1.114</ecNumber>
    </recommendedName>
</protein>
<dbReference type="EMBL" id="JAAWWB010000017">
    <property type="protein sequence ID" value="KAG6763176.1"/>
    <property type="molecule type" value="Genomic_DNA"/>
</dbReference>
<evidence type="ECO:0000313" key="12">
    <source>
        <dbReference type="Proteomes" id="UP000886885"/>
    </source>
</evidence>
<dbReference type="InterPro" id="IPR050843">
    <property type="entry name" value="Glycosyl_Hydrlase_38"/>
</dbReference>